<name>W0RZ05_PORPP</name>
<dbReference type="EMBL" id="MF401423">
    <property type="protein sequence ID" value="ATJ02836.1"/>
    <property type="molecule type" value="Genomic_DNA"/>
</dbReference>
<proteinExistence type="predicted"/>
<geneLocation type="plastid" evidence="3"/>
<feature type="domain" description="DUF4346" evidence="1">
    <location>
        <begin position="10"/>
        <end position="90"/>
    </location>
</feature>
<dbReference type="Pfam" id="PF14251">
    <property type="entry name" value="PterinBD-DUF4346"/>
    <property type="match status" value="1"/>
</dbReference>
<reference evidence="3" key="1">
    <citation type="journal article" date="2014" name="J. Plant Res.">
        <title>Analysis of the complete plastid genome of the unicellular red alga Porphyridium purpureum.</title>
        <authorList>
            <person name="Tajima N."/>
            <person name="Sato S."/>
            <person name="Maruyama F."/>
            <person name="Kurokawa K."/>
            <person name="Ohta H."/>
            <person name="Tabata S."/>
            <person name="Sekine K."/>
            <person name="Moriyama T."/>
            <person name="Sato N."/>
        </authorList>
    </citation>
    <scope>NUCLEOTIDE SEQUENCE</scope>
</reference>
<dbReference type="GeneID" id="17964056"/>
<protein>
    <recommendedName>
        <fullName evidence="1">DUF4346 domain-containing protein</fullName>
    </recommendedName>
</protein>
<dbReference type="AlphaFoldDB" id="W0RZ05"/>
<keyword evidence="3" id="KW-0150">Chloroplast</keyword>
<evidence type="ECO:0000313" key="3">
    <source>
        <dbReference type="EMBL" id="BAO23605.1"/>
    </source>
</evidence>
<evidence type="ECO:0000259" key="1">
    <source>
        <dbReference type="Pfam" id="PF14251"/>
    </source>
</evidence>
<organism evidence="3">
    <name type="scientific">Porphyridium purpureum</name>
    <name type="common">Red alga</name>
    <name type="synonym">Porphyridium cruentum</name>
    <dbReference type="NCBI Taxonomy" id="35688"/>
    <lineage>
        <taxon>Eukaryota</taxon>
        <taxon>Rhodophyta</taxon>
        <taxon>Bangiophyceae</taxon>
        <taxon>Porphyridiales</taxon>
        <taxon>Porphyridiaceae</taxon>
        <taxon>Porphyridium</taxon>
    </lineage>
</organism>
<keyword evidence="3" id="KW-0934">Plastid</keyword>
<reference evidence="2" key="2">
    <citation type="journal article" date="2017" name="Mitochondrial DNA Part B Resour">
        <title>Characterization of the complete plastid genome of Porphyridium purpureum strain CCMP1328.</title>
        <authorList>
            <person name="Bi G."/>
        </authorList>
    </citation>
    <scope>NUCLEOTIDE SEQUENCE</scope>
</reference>
<dbReference type="EMBL" id="AP012987">
    <property type="protein sequence ID" value="BAO23605.1"/>
    <property type="molecule type" value="Genomic_DNA"/>
</dbReference>
<accession>W0RZ05</accession>
<dbReference type="RefSeq" id="YP_008965629.1">
    <property type="nucleotide sequence ID" value="NC_023133.1"/>
</dbReference>
<evidence type="ECO:0000313" key="2">
    <source>
        <dbReference type="EMBL" id="ATJ02836.1"/>
    </source>
</evidence>
<sequence length="91" mass="11061">MNKVYSYSQYFLISIDQLQKKIKIQYIKFNLNFTSYTFIFLIGENTKELLDYIDYHFVITNYTDKVHYSYLSKELIKAELCLKLDQLYIQS</sequence>
<dbReference type="InterPro" id="IPR025595">
    <property type="entry name" value="PterinBD-DUF4346"/>
</dbReference>
<gene>
    <name evidence="3" type="primary">ORF91</name>
</gene>